<protein>
    <submittedName>
        <fullName evidence="1">Uncharacterized protein</fullName>
    </submittedName>
</protein>
<sequence length="123" mass="13198">MDDVVRCRQMTTGCSVRMRWRWCPEVPPVEALLVRELLSPQSGSRGDEDLMRGLAVDAARGDEDLVCGLAVDAARGYEDLMHGLAVDAARGDEDLVRGLAVDGARGGGGHVTTDCSMELVLKV</sequence>
<name>A0ABY9C7W1_VITVI</name>
<dbReference type="Proteomes" id="UP001227230">
    <property type="component" value="Chromosome 7"/>
</dbReference>
<evidence type="ECO:0000313" key="2">
    <source>
        <dbReference type="Proteomes" id="UP001227230"/>
    </source>
</evidence>
<accession>A0ABY9C7W1</accession>
<reference evidence="1 2" key="1">
    <citation type="journal article" date="2023" name="Hortic Res">
        <title>The complete reference genome for grapevine (Vitis vinifera L.) genetics and breeding.</title>
        <authorList>
            <person name="Shi X."/>
            <person name="Cao S."/>
            <person name="Wang X."/>
            <person name="Huang S."/>
            <person name="Wang Y."/>
            <person name="Liu Z."/>
            <person name="Liu W."/>
            <person name="Leng X."/>
            <person name="Peng Y."/>
            <person name="Wang N."/>
            <person name="Wang Y."/>
            <person name="Ma Z."/>
            <person name="Xu X."/>
            <person name="Zhang F."/>
            <person name="Xue H."/>
            <person name="Zhong H."/>
            <person name="Wang Y."/>
            <person name="Zhang K."/>
            <person name="Velt A."/>
            <person name="Avia K."/>
            <person name="Holtgrawe D."/>
            <person name="Grimplet J."/>
            <person name="Matus J.T."/>
            <person name="Ware D."/>
            <person name="Wu X."/>
            <person name="Wang H."/>
            <person name="Liu C."/>
            <person name="Fang Y."/>
            <person name="Rustenholz C."/>
            <person name="Cheng Z."/>
            <person name="Xiao H."/>
            <person name="Zhou Y."/>
        </authorList>
    </citation>
    <scope>NUCLEOTIDE SEQUENCE [LARGE SCALE GENOMIC DNA]</scope>
    <source>
        <strain evidence="2">cv. Pinot noir / PN40024</strain>
        <tissue evidence="1">Leaf</tissue>
    </source>
</reference>
<proteinExistence type="predicted"/>
<keyword evidence="2" id="KW-1185">Reference proteome</keyword>
<dbReference type="EMBL" id="CP126654">
    <property type="protein sequence ID" value="WJZ91407.1"/>
    <property type="molecule type" value="Genomic_DNA"/>
</dbReference>
<organism evidence="1 2">
    <name type="scientific">Vitis vinifera</name>
    <name type="common">Grape</name>
    <dbReference type="NCBI Taxonomy" id="29760"/>
    <lineage>
        <taxon>Eukaryota</taxon>
        <taxon>Viridiplantae</taxon>
        <taxon>Streptophyta</taxon>
        <taxon>Embryophyta</taxon>
        <taxon>Tracheophyta</taxon>
        <taxon>Spermatophyta</taxon>
        <taxon>Magnoliopsida</taxon>
        <taxon>eudicotyledons</taxon>
        <taxon>Gunneridae</taxon>
        <taxon>Pentapetalae</taxon>
        <taxon>rosids</taxon>
        <taxon>Vitales</taxon>
        <taxon>Vitaceae</taxon>
        <taxon>Viteae</taxon>
        <taxon>Vitis</taxon>
    </lineage>
</organism>
<evidence type="ECO:0000313" key="1">
    <source>
        <dbReference type="EMBL" id="WJZ91407.1"/>
    </source>
</evidence>
<gene>
    <name evidence="1" type="ORF">VitviT2T_010482</name>
</gene>